<evidence type="ECO:0000256" key="7">
    <source>
        <dbReference type="ARBA" id="ARBA00022807"/>
    </source>
</evidence>
<evidence type="ECO:0000256" key="3">
    <source>
        <dbReference type="ARBA" id="ARBA00012759"/>
    </source>
</evidence>
<evidence type="ECO:0000256" key="5">
    <source>
        <dbReference type="ARBA" id="ARBA00022786"/>
    </source>
</evidence>
<keyword evidence="7" id="KW-0788">Thiol protease</keyword>
<evidence type="ECO:0000256" key="8">
    <source>
        <dbReference type="PROSITE-ProRule" id="PRU01393"/>
    </source>
</evidence>
<dbReference type="InterPro" id="IPR038765">
    <property type="entry name" value="Papain-like_cys_pep_sf"/>
</dbReference>
<protein>
    <recommendedName>
        <fullName evidence="3">ubiquitinyl hydrolase 1</fullName>
        <ecNumber evidence="3">3.4.19.12</ecNumber>
    </recommendedName>
</protein>
<dbReference type="Proteomes" id="UP001165063">
    <property type="component" value="Unassembled WGS sequence"/>
</dbReference>
<comment type="similarity">
    <text evidence="2 8">Belongs to the peptidase C12 family.</text>
</comment>
<comment type="caution">
    <text evidence="8">Lacks conserved residue(s) required for the propagation of feature annotation.</text>
</comment>
<dbReference type="InterPro" id="IPR001578">
    <property type="entry name" value="Peptidase_C12_UCH"/>
</dbReference>
<comment type="catalytic activity">
    <reaction evidence="1">
        <text>Thiol-dependent hydrolysis of ester, thioester, amide, peptide and isopeptide bonds formed by the C-terminal Gly of ubiquitin (a 76-residue protein attached to proteins as an intracellular targeting signal).</text>
        <dbReference type="EC" id="3.4.19.12"/>
    </reaction>
</comment>
<dbReference type="GO" id="GO:0005737">
    <property type="term" value="C:cytoplasm"/>
    <property type="evidence" value="ECO:0007669"/>
    <property type="project" value="TreeGrafter"/>
</dbReference>
<dbReference type="PROSITE" id="PS52048">
    <property type="entry name" value="UCH_DOMAIN"/>
    <property type="match status" value="1"/>
</dbReference>
<proteinExistence type="inferred from homology"/>
<evidence type="ECO:0000256" key="2">
    <source>
        <dbReference type="ARBA" id="ARBA00009326"/>
    </source>
</evidence>
<keyword evidence="4" id="KW-0645">Protease</keyword>
<evidence type="ECO:0000259" key="9">
    <source>
        <dbReference type="PROSITE" id="PS52048"/>
    </source>
</evidence>
<dbReference type="GO" id="GO:0006511">
    <property type="term" value="P:ubiquitin-dependent protein catabolic process"/>
    <property type="evidence" value="ECO:0007669"/>
    <property type="project" value="InterPro"/>
</dbReference>
<dbReference type="InterPro" id="IPR036959">
    <property type="entry name" value="Peptidase_C12_UCH_sf"/>
</dbReference>
<evidence type="ECO:0000256" key="4">
    <source>
        <dbReference type="ARBA" id="ARBA00022670"/>
    </source>
</evidence>
<dbReference type="GO" id="GO:0004843">
    <property type="term" value="F:cysteine-type deubiquitinase activity"/>
    <property type="evidence" value="ECO:0007669"/>
    <property type="project" value="UniProtKB-EC"/>
</dbReference>
<gene>
    <name evidence="10" type="ORF">Amon01_000919800</name>
</gene>
<feature type="domain" description="UCH catalytic" evidence="9">
    <location>
        <begin position="1"/>
        <end position="128"/>
    </location>
</feature>
<evidence type="ECO:0000256" key="1">
    <source>
        <dbReference type="ARBA" id="ARBA00000707"/>
    </source>
</evidence>
<name>A0A9W6T019_AMBMO</name>
<dbReference type="Pfam" id="PF01088">
    <property type="entry name" value="Peptidase_C12"/>
    <property type="match status" value="1"/>
</dbReference>
<accession>A0A9W6T019</accession>
<dbReference type="SUPFAM" id="SSF54001">
    <property type="entry name" value="Cysteine proteinases"/>
    <property type="match status" value="1"/>
</dbReference>
<dbReference type="PANTHER" id="PTHR10589">
    <property type="entry name" value="UBIQUITIN CARBOXYL-TERMINAL HYDROLASE"/>
    <property type="match status" value="1"/>
</dbReference>
<dbReference type="AlphaFoldDB" id="A0A9W6T019"/>
<keyword evidence="6" id="KW-0378">Hydrolase</keyword>
<comment type="caution">
    <text evidence="10">The sequence shown here is derived from an EMBL/GenBank/DDBJ whole genome shotgun (WGS) entry which is preliminary data.</text>
</comment>
<keyword evidence="11" id="KW-1185">Reference proteome</keyword>
<dbReference type="EC" id="3.4.19.12" evidence="3"/>
<dbReference type="Gene3D" id="3.40.532.10">
    <property type="entry name" value="Peptidase C12, ubiquitin carboxyl-terminal hydrolase"/>
    <property type="match status" value="1"/>
</dbReference>
<keyword evidence="5" id="KW-0833">Ubl conjugation pathway</keyword>
<evidence type="ECO:0000256" key="6">
    <source>
        <dbReference type="ARBA" id="ARBA00022801"/>
    </source>
</evidence>
<dbReference type="PANTHER" id="PTHR10589:SF17">
    <property type="entry name" value="UBIQUITIN CARBOXYL-TERMINAL HYDROLASE"/>
    <property type="match status" value="1"/>
</dbReference>
<dbReference type="EMBL" id="BSXU01010022">
    <property type="protein sequence ID" value="GME70619.1"/>
    <property type="molecule type" value="Genomic_DNA"/>
</dbReference>
<reference evidence="10" key="1">
    <citation type="submission" date="2023-04" db="EMBL/GenBank/DDBJ databases">
        <title>Ambrosiozyma monospora NBRC 1965.</title>
        <authorList>
            <person name="Ichikawa N."/>
            <person name="Sato H."/>
            <person name="Tonouchi N."/>
        </authorList>
    </citation>
    <scope>NUCLEOTIDE SEQUENCE</scope>
    <source>
        <strain evidence="10">NBRC 1965</strain>
    </source>
</reference>
<sequence>MHVVLQNFVKNVHSLGNDVSNGTYSKEKIQLVSNLSLSLYEGFSKQGQTEAPPAGEDVDLHFVCFVKGKNGHLFELDGRRNGPVDLGKESSGETDVIDSKLVIDRIQKYMGLSDEKNSLNFALMGLTPSQE</sequence>
<organism evidence="10 11">
    <name type="scientific">Ambrosiozyma monospora</name>
    <name type="common">Yeast</name>
    <name type="synonym">Endomycopsis monosporus</name>
    <dbReference type="NCBI Taxonomy" id="43982"/>
    <lineage>
        <taxon>Eukaryota</taxon>
        <taxon>Fungi</taxon>
        <taxon>Dikarya</taxon>
        <taxon>Ascomycota</taxon>
        <taxon>Saccharomycotina</taxon>
        <taxon>Pichiomycetes</taxon>
        <taxon>Pichiales</taxon>
        <taxon>Pichiaceae</taxon>
        <taxon>Ambrosiozyma</taxon>
    </lineage>
</organism>
<evidence type="ECO:0000313" key="10">
    <source>
        <dbReference type="EMBL" id="GME70619.1"/>
    </source>
</evidence>
<dbReference type="OrthoDB" id="427186at2759"/>
<evidence type="ECO:0000313" key="11">
    <source>
        <dbReference type="Proteomes" id="UP001165063"/>
    </source>
</evidence>
<dbReference type="GO" id="GO:0016579">
    <property type="term" value="P:protein deubiquitination"/>
    <property type="evidence" value="ECO:0007669"/>
    <property type="project" value="TreeGrafter"/>
</dbReference>